<sequence length="135" mass="15342">MTIPKPLVQTNQSFIVISVILAFVIDPWILLIPFTVGVITLLTKKNPVILIAKRFLPRPPNEYMQEDQQLFNQWVATTMLGLSLICHYAGFQLLGVIFSVMVAVAALVALLGFCVGCFIRYRYIMWKHKRTQSIS</sequence>
<dbReference type="AlphaFoldDB" id="A0A6G1X4R1"/>
<feature type="transmembrane region" description="Helical" evidence="1">
    <location>
        <begin position="70"/>
        <end position="90"/>
    </location>
</feature>
<organism evidence="3 4">
    <name type="scientific">Salinibacillus xinjiangensis</name>
    <dbReference type="NCBI Taxonomy" id="1229268"/>
    <lineage>
        <taxon>Bacteria</taxon>
        <taxon>Bacillati</taxon>
        <taxon>Bacillota</taxon>
        <taxon>Bacilli</taxon>
        <taxon>Bacillales</taxon>
        <taxon>Bacillaceae</taxon>
        <taxon>Salinibacillus</taxon>
    </lineage>
</organism>
<evidence type="ECO:0000313" key="4">
    <source>
        <dbReference type="Proteomes" id="UP000480185"/>
    </source>
</evidence>
<dbReference type="InterPro" id="IPR016942">
    <property type="entry name" value="UCP030042"/>
</dbReference>
<keyword evidence="1" id="KW-0812">Transmembrane</keyword>
<feature type="transmembrane region" description="Helical" evidence="1">
    <location>
        <begin position="96"/>
        <end position="121"/>
    </location>
</feature>
<keyword evidence="1" id="KW-0472">Membrane</keyword>
<evidence type="ECO:0000313" key="3">
    <source>
        <dbReference type="EMBL" id="MRG85818.1"/>
    </source>
</evidence>
<dbReference type="InterPro" id="IPR025508">
    <property type="entry name" value="DUF4395"/>
</dbReference>
<feature type="transmembrane region" description="Helical" evidence="1">
    <location>
        <begin position="14"/>
        <end position="43"/>
    </location>
</feature>
<keyword evidence="4" id="KW-1185">Reference proteome</keyword>
<keyword evidence="1" id="KW-1133">Transmembrane helix</keyword>
<accession>A0A6G1X4R1</accession>
<dbReference type="OrthoDB" id="2376580at2"/>
<proteinExistence type="predicted"/>
<dbReference type="EMBL" id="WJNH01000003">
    <property type="protein sequence ID" value="MRG85818.1"/>
    <property type="molecule type" value="Genomic_DNA"/>
</dbReference>
<dbReference type="Pfam" id="PF14340">
    <property type="entry name" value="DUF4395"/>
    <property type="match status" value="1"/>
</dbReference>
<protein>
    <submittedName>
        <fullName evidence="3">DUF4395 family protein</fullName>
    </submittedName>
</protein>
<evidence type="ECO:0000259" key="2">
    <source>
        <dbReference type="Pfam" id="PF14340"/>
    </source>
</evidence>
<dbReference type="PIRSF" id="PIRSF030042">
    <property type="entry name" value="UCP030042"/>
    <property type="match status" value="1"/>
</dbReference>
<gene>
    <name evidence="3" type="ORF">GH754_05645</name>
</gene>
<dbReference type="Proteomes" id="UP000480185">
    <property type="component" value="Unassembled WGS sequence"/>
</dbReference>
<dbReference type="RefSeq" id="WP_153727762.1">
    <property type="nucleotide sequence ID" value="NZ_WJNH01000003.1"/>
</dbReference>
<feature type="domain" description="DUF4395" evidence="2">
    <location>
        <begin position="3"/>
        <end position="123"/>
    </location>
</feature>
<reference evidence="3 4" key="1">
    <citation type="submission" date="2019-11" db="EMBL/GenBank/DDBJ databases">
        <authorList>
            <person name="Li J."/>
        </authorList>
    </citation>
    <scope>NUCLEOTIDE SEQUENCE [LARGE SCALE GENOMIC DNA]</scope>
    <source>
        <strain evidence="3 4">J4</strain>
    </source>
</reference>
<comment type="caution">
    <text evidence="3">The sequence shown here is derived from an EMBL/GenBank/DDBJ whole genome shotgun (WGS) entry which is preliminary data.</text>
</comment>
<name>A0A6G1X4R1_9BACI</name>
<evidence type="ECO:0000256" key="1">
    <source>
        <dbReference type="SAM" id="Phobius"/>
    </source>
</evidence>